<accession>A0A109FXI1</accession>
<comment type="function">
    <text evidence="1 6">Removes the N-terminal methionine from nascent proteins. The N-terminal methionine is often cleaved when the second residue in the primary sequence is small and uncharged (Met-Ala-, Cys, Gly, Pro, Ser, Thr, or Val). Requires deformylation of the N(alpha)-formylated initiator methionine before it can be hydrolyzed.</text>
</comment>
<dbReference type="EMBL" id="LRPH01000083">
    <property type="protein sequence ID" value="KWU56284.1"/>
    <property type="molecule type" value="Genomic_DNA"/>
</dbReference>
<feature type="binding site" evidence="6">
    <location>
        <position position="168"/>
    </location>
    <ligand>
        <name>a divalent metal cation</name>
        <dbReference type="ChEBI" id="CHEBI:60240"/>
        <label>2</label>
        <note>catalytic</note>
    </ligand>
</feature>
<feature type="binding site" evidence="6">
    <location>
        <position position="175"/>
    </location>
    <ligand>
        <name>substrate</name>
    </ligand>
</feature>
<sequence length="252" mass="27733">MITIKTKNEIDLMHESGKLLASCHREIAKMMKPGITTKEIDTFVEAYLEKHGATSEQKGYNRYPYAICASVNDEMCHGFPADVPLTEGDIVTIDMVVNLNGGLSDSAWTYRIGNVSDEAEMLLLVAENALYKGIDQAVIGNHVGDIGYAIESYVANEGFSVARDFTGHGIGKEIHEEPAIFHFGKQGQGPKLQEGMVITIEPIVNVGMRYSKVDLNGWTARTMDGKLSAQYEHTIAITKDGPIILTTLKYEM</sequence>
<dbReference type="GO" id="GO:0070006">
    <property type="term" value="F:metalloaminopeptidase activity"/>
    <property type="evidence" value="ECO:0007669"/>
    <property type="project" value="UniProtKB-UniRule"/>
</dbReference>
<proteinExistence type="inferred from homology"/>
<dbReference type="NCBIfam" id="TIGR00500">
    <property type="entry name" value="met_pdase_I"/>
    <property type="match status" value="1"/>
</dbReference>
<dbReference type="GO" id="GO:0004239">
    <property type="term" value="F:initiator methionyl aminopeptidase activity"/>
    <property type="evidence" value="ECO:0007669"/>
    <property type="project" value="UniProtKB-UniRule"/>
</dbReference>
<dbReference type="PRINTS" id="PR00599">
    <property type="entry name" value="MAPEPTIDASE"/>
</dbReference>
<keyword evidence="5 6" id="KW-0378">Hydrolase</keyword>
<comment type="caution">
    <text evidence="9">The sequence shown here is derived from an EMBL/GenBank/DDBJ whole genome shotgun (WGS) entry which is preliminary data.</text>
</comment>
<keyword evidence="4 6" id="KW-0479">Metal-binding</keyword>
<name>A0A109FXI1_BACMY</name>
<gene>
    <name evidence="6" type="primary">map</name>
    <name evidence="9" type="ORF">AWW70_23180</name>
</gene>
<feature type="binding site" evidence="6">
    <location>
        <position position="94"/>
    </location>
    <ligand>
        <name>a divalent metal cation</name>
        <dbReference type="ChEBI" id="CHEBI:60240"/>
        <label>1</label>
    </ligand>
</feature>
<dbReference type="CDD" id="cd01086">
    <property type="entry name" value="MetAP1"/>
    <property type="match status" value="1"/>
</dbReference>
<comment type="cofactor">
    <cofactor evidence="6">
        <name>Co(2+)</name>
        <dbReference type="ChEBI" id="CHEBI:48828"/>
    </cofactor>
    <cofactor evidence="6">
        <name>Zn(2+)</name>
        <dbReference type="ChEBI" id="CHEBI:29105"/>
    </cofactor>
    <cofactor evidence="6">
        <name>Mn(2+)</name>
        <dbReference type="ChEBI" id="CHEBI:29035"/>
    </cofactor>
    <cofactor evidence="6">
        <name>Fe(2+)</name>
        <dbReference type="ChEBI" id="CHEBI:29033"/>
    </cofactor>
    <text evidence="6">Binds 2 divalent metal cations per subunit. Has a high-affinity and a low affinity metal-binding site. The true nature of the physiological cofactor is under debate. The enzyme is active with cobalt, zinc, manganese or divalent iron ions. Most likely, methionine aminopeptidases function as mononuclear Fe(2+)-metalloproteases under physiological conditions, and the catalytically relevant metal-binding site has been assigned to the histidine-containing high-affinity site.</text>
</comment>
<evidence type="ECO:0000256" key="4">
    <source>
        <dbReference type="ARBA" id="ARBA00022723"/>
    </source>
</evidence>
<feature type="binding site" evidence="6">
    <location>
        <position position="232"/>
    </location>
    <ligand>
        <name>a divalent metal cation</name>
        <dbReference type="ChEBI" id="CHEBI:60240"/>
        <label>2</label>
        <note>catalytic</note>
    </ligand>
</feature>
<organism evidence="9 10">
    <name type="scientific">Bacillus mycoides</name>
    <dbReference type="NCBI Taxonomy" id="1405"/>
    <lineage>
        <taxon>Bacteria</taxon>
        <taxon>Bacillati</taxon>
        <taxon>Bacillota</taxon>
        <taxon>Bacilli</taxon>
        <taxon>Bacillales</taxon>
        <taxon>Bacillaceae</taxon>
        <taxon>Bacillus</taxon>
        <taxon>Bacillus cereus group</taxon>
    </lineage>
</organism>
<dbReference type="EC" id="3.4.11.18" evidence="6 7"/>
<dbReference type="GO" id="GO:0046872">
    <property type="term" value="F:metal ion binding"/>
    <property type="evidence" value="ECO:0007669"/>
    <property type="project" value="UniProtKB-UniRule"/>
</dbReference>
<keyword evidence="2 6" id="KW-0031">Aminopeptidase</keyword>
<feature type="binding site" evidence="6">
    <location>
        <position position="232"/>
    </location>
    <ligand>
        <name>a divalent metal cation</name>
        <dbReference type="ChEBI" id="CHEBI:60240"/>
        <label>1</label>
    </ligand>
</feature>
<dbReference type="FunFam" id="3.90.230.10:FF:000027">
    <property type="entry name" value="Methionine aminopeptidase"/>
    <property type="match status" value="1"/>
</dbReference>
<dbReference type="PROSITE" id="PS00680">
    <property type="entry name" value="MAP_1"/>
    <property type="match status" value="1"/>
</dbReference>
<dbReference type="SUPFAM" id="SSF55920">
    <property type="entry name" value="Creatinase/aminopeptidase"/>
    <property type="match status" value="1"/>
</dbReference>
<protein>
    <recommendedName>
        <fullName evidence="6 7">Methionine aminopeptidase</fullName>
        <shortName evidence="6">MAP</shortName>
        <shortName evidence="6">MetAP</shortName>
        <ecNumber evidence="6 7">3.4.11.18</ecNumber>
    </recommendedName>
    <alternativeName>
        <fullName evidence="6">Peptidase M</fullName>
    </alternativeName>
</protein>
<dbReference type="InterPro" id="IPR000994">
    <property type="entry name" value="Pept_M24"/>
</dbReference>
<evidence type="ECO:0000256" key="3">
    <source>
        <dbReference type="ARBA" id="ARBA00022670"/>
    </source>
</evidence>
<dbReference type="Proteomes" id="UP000065797">
    <property type="component" value="Unassembled WGS sequence"/>
</dbReference>
<dbReference type="InterPro" id="IPR002467">
    <property type="entry name" value="Pept_M24A_MAP1"/>
</dbReference>
<dbReference type="GO" id="GO:0006508">
    <property type="term" value="P:proteolysis"/>
    <property type="evidence" value="ECO:0007669"/>
    <property type="project" value="UniProtKB-KW"/>
</dbReference>
<dbReference type="Pfam" id="PF00557">
    <property type="entry name" value="Peptidase_M24"/>
    <property type="match status" value="1"/>
</dbReference>
<comment type="subunit">
    <text evidence="6">Monomer.</text>
</comment>
<evidence type="ECO:0000259" key="8">
    <source>
        <dbReference type="Pfam" id="PF00557"/>
    </source>
</evidence>
<evidence type="ECO:0000256" key="1">
    <source>
        <dbReference type="ARBA" id="ARBA00002521"/>
    </source>
</evidence>
<feature type="binding site" evidence="6">
    <location>
        <position position="105"/>
    </location>
    <ligand>
        <name>a divalent metal cation</name>
        <dbReference type="ChEBI" id="CHEBI:60240"/>
        <label>1</label>
    </ligand>
</feature>
<dbReference type="AlphaFoldDB" id="A0A109FXI1"/>
<evidence type="ECO:0000256" key="6">
    <source>
        <dbReference type="HAMAP-Rule" id="MF_01974"/>
    </source>
</evidence>
<comment type="catalytic activity">
    <reaction evidence="6 7">
        <text>Release of N-terminal amino acids, preferentially methionine, from peptides and arylamides.</text>
        <dbReference type="EC" id="3.4.11.18"/>
    </reaction>
</comment>
<dbReference type="InterPro" id="IPR001714">
    <property type="entry name" value="Pept_M24_MAP"/>
</dbReference>
<dbReference type="InterPro" id="IPR036005">
    <property type="entry name" value="Creatinase/aminopeptidase-like"/>
</dbReference>
<feature type="binding site" evidence="6">
    <location>
        <position position="201"/>
    </location>
    <ligand>
        <name>a divalent metal cation</name>
        <dbReference type="ChEBI" id="CHEBI:60240"/>
        <label>2</label>
        <note>catalytic</note>
    </ligand>
</feature>
<keyword evidence="3 6" id="KW-0645">Protease</keyword>
<dbReference type="NCBIfam" id="NF009533">
    <property type="entry name" value="PRK12897.1"/>
    <property type="match status" value="1"/>
</dbReference>
<evidence type="ECO:0000256" key="2">
    <source>
        <dbReference type="ARBA" id="ARBA00022438"/>
    </source>
</evidence>
<feature type="binding site" evidence="6">
    <location>
        <position position="77"/>
    </location>
    <ligand>
        <name>substrate</name>
    </ligand>
</feature>
<dbReference type="GO" id="GO:0005829">
    <property type="term" value="C:cytosol"/>
    <property type="evidence" value="ECO:0007669"/>
    <property type="project" value="TreeGrafter"/>
</dbReference>
<dbReference type="RefSeq" id="WP_060751463.1">
    <property type="nucleotide sequence ID" value="NZ_LRPH01000083.1"/>
</dbReference>
<evidence type="ECO:0000313" key="9">
    <source>
        <dbReference type="EMBL" id="KWU56284.1"/>
    </source>
</evidence>
<dbReference type="PANTHER" id="PTHR43330">
    <property type="entry name" value="METHIONINE AMINOPEPTIDASE"/>
    <property type="match status" value="1"/>
</dbReference>
<reference evidence="9 10" key="1">
    <citation type="submission" date="2016-01" db="EMBL/GenBank/DDBJ databases">
        <authorList>
            <person name="McClelland M."/>
            <person name="Jain A."/>
            <person name="Saraogi P."/>
            <person name="Mendelson R."/>
            <person name="Westerman R."/>
            <person name="SanMiguel P."/>
            <person name="Csonka L."/>
        </authorList>
    </citation>
    <scope>NUCLEOTIDE SEQUENCE [LARGE SCALE GENOMIC DNA]</scope>
    <source>
        <strain evidence="9 10">PE8-15</strain>
    </source>
</reference>
<comment type="similarity">
    <text evidence="6">Belongs to the peptidase M24A family. Methionine aminopeptidase type 1 subfamily.</text>
</comment>
<evidence type="ECO:0000256" key="5">
    <source>
        <dbReference type="ARBA" id="ARBA00022801"/>
    </source>
</evidence>
<dbReference type="HAMAP" id="MF_01974">
    <property type="entry name" value="MetAP_1"/>
    <property type="match status" value="1"/>
</dbReference>
<evidence type="ECO:0000256" key="7">
    <source>
        <dbReference type="RuleBase" id="RU003653"/>
    </source>
</evidence>
<evidence type="ECO:0000313" key="10">
    <source>
        <dbReference type="Proteomes" id="UP000065797"/>
    </source>
</evidence>
<dbReference type="PANTHER" id="PTHR43330:SF17">
    <property type="entry name" value="METHIONINE AMINOPEPTIDASE"/>
    <property type="match status" value="1"/>
</dbReference>
<feature type="binding site" evidence="6">
    <location>
        <position position="105"/>
    </location>
    <ligand>
        <name>a divalent metal cation</name>
        <dbReference type="ChEBI" id="CHEBI:60240"/>
        <label>2</label>
        <note>catalytic</note>
    </ligand>
</feature>
<feature type="domain" description="Peptidase M24" evidence="8">
    <location>
        <begin position="12"/>
        <end position="239"/>
    </location>
</feature>
<dbReference type="Gene3D" id="3.90.230.10">
    <property type="entry name" value="Creatinase/methionine aminopeptidase superfamily"/>
    <property type="match status" value="1"/>
</dbReference>